<dbReference type="GO" id="GO:0006811">
    <property type="term" value="P:monoatomic ion transport"/>
    <property type="evidence" value="ECO:0007669"/>
    <property type="project" value="UniProtKB-KW"/>
</dbReference>
<keyword evidence="9" id="KW-0472">Membrane</keyword>
<dbReference type="EMBL" id="WNCL01000101">
    <property type="protein sequence ID" value="MTU44533.1"/>
    <property type="molecule type" value="Genomic_DNA"/>
</dbReference>
<evidence type="ECO:0000256" key="5">
    <source>
        <dbReference type="ARBA" id="ARBA00022692"/>
    </source>
</evidence>
<evidence type="ECO:0000256" key="6">
    <source>
        <dbReference type="ARBA" id="ARBA00022729"/>
    </source>
</evidence>
<evidence type="ECO:0000256" key="4">
    <source>
        <dbReference type="ARBA" id="ARBA00022452"/>
    </source>
</evidence>
<comment type="caution">
    <text evidence="12">The sequence shown here is derived from an EMBL/GenBank/DDBJ whole genome shotgun (WGS) entry which is preliminary data.</text>
</comment>
<dbReference type="Gene3D" id="2.40.160.10">
    <property type="entry name" value="Porin"/>
    <property type="match status" value="1"/>
</dbReference>
<evidence type="ECO:0000313" key="12">
    <source>
        <dbReference type="EMBL" id="MTU44533.1"/>
    </source>
</evidence>
<reference evidence="12 13" key="1">
    <citation type="journal article" date="2019" name="Nat. Med.">
        <title>A library of human gut bacterial isolates paired with longitudinal multiomics data enables mechanistic microbiome research.</title>
        <authorList>
            <person name="Poyet M."/>
            <person name="Groussin M."/>
            <person name="Gibbons S.M."/>
            <person name="Avila-Pacheco J."/>
            <person name="Jiang X."/>
            <person name="Kearney S.M."/>
            <person name="Perrotta A.R."/>
            <person name="Berdy B."/>
            <person name="Zhao S."/>
            <person name="Lieberman T.D."/>
            <person name="Swanson P.K."/>
            <person name="Smith M."/>
            <person name="Roesemann S."/>
            <person name="Alexander J.E."/>
            <person name="Rich S.A."/>
            <person name="Livny J."/>
            <person name="Vlamakis H."/>
            <person name="Clish C."/>
            <person name="Bullock K."/>
            <person name="Deik A."/>
            <person name="Scott J."/>
            <person name="Pierce K.A."/>
            <person name="Xavier R.J."/>
            <person name="Alm E.J."/>
        </authorList>
    </citation>
    <scope>NUCLEOTIDE SEQUENCE [LARGE SCALE GENOMIC DNA]</scope>
    <source>
        <strain evidence="12 13">BIOML-A2</strain>
    </source>
</reference>
<evidence type="ECO:0000256" key="3">
    <source>
        <dbReference type="ARBA" id="ARBA00022448"/>
    </source>
</evidence>
<keyword evidence="3" id="KW-0813">Transport</keyword>
<evidence type="ECO:0000313" key="13">
    <source>
        <dbReference type="Proteomes" id="UP000462362"/>
    </source>
</evidence>
<protein>
    <submittedName>
        <fullName evidence="12">Porin</fullName>
    </submittedName>
</protein>
<name>A0A6I3S3I1_9BURK</name>
<gene>
    <name evidence="12" type="ORF">GMD42_13300</name>
</gene>
<feature type="domain" description="Porin" evidence="11">
    <location>
        <begin position="10"/>
        <end position="322"/>
    </location>
</feature>
<dbReference type="GO" id="GO:0015288">
    <property type="term" value="F:porin activity"/>
    <property type="evidence" value="ECO:0007669"/>
    <property type="project" value="UniProtKB-KW"/>
</dbReference>
<accession>A0A6I3S3I1</accession>
<evidence type="ECO:0000256" key="8">
    <source>
        <dbReference type="ARBA" id="ARBA00023114"/>
    </source>
</evidence>
<keyword evidence="6" id="KW-0732">Signal</keyword>
<dbReference type="InterPro" id="IPR033900">
    <property type="entry name" value="Gram_neg_porin_domain"/>
</dbReference>
<dbReference type="RefSeq" id="WP_149879755.1">
    <property type="nucleotide sequence ID" value="NZ_WNCA01000074.1"/>
</dbReference>
<dbReference type="PRINTS" id="PR00184">
    <property type="entry name" value="NEISSPPORIN"/>
</dbReference>
<dbReference type="InterPro" id="IPR002299">
    <property type="entry name" value="Porin_Neis"/>
</dbReference>
<proteinExistence type="predicted"/>
<evidence type="ECO:0000256" key="10">
    <source>
        <dbReference type="ARBA" id="ARBA00023237"/>
    </source>
</evidence>
<sequence length="349" mass="37796">MKRKIFLGSVLASLASFSYAASNVTLYGQMDIGVVAGKAKHSSATFQERSGFTGMSRWGIKGTEDLGNGYRLSFTLEEGFTADDGAVTAGSGAFTRESILRLNGPFGTVAMGRMGALGFAQSTAILRGWAFGTSWGASAWSVGNVHFGRLNNAINFVTPTFSGLTLHATYSNGTEADDKKWSDNAHYYGFGAKYTAHNVDASIIFEVKDNKGVALLEEKQKALYHITAGGTYNFNGVKPGLIYQYATQEDYYHQHAFGFSVTAPLAGGSAKLGAKYLLRKYDSHYVDLAALSEKKASVWTVGAGYEYPFSKRTNLWTYAGYADGAKGWKNEADVNYNGWQVGLGLLHKF</sequence>
<dbReference type="AlphaFoldDB" id="A0A6I3S3I1"/>
<comment type="subunit">
    <text evidence="2">Homotrimer.</text>
</comment>
<keyword evidence="7" id="KW-0406">Ion transport</keyword>
<dbReference type="Pfam" id="PF13609">
    <property type="entry name" value="Porin_4"/>
    <property type="match status" value="1"/>
</dbReference>
<dbReference type="PANTHER" id="PTHR34501:SF9">
    <property type="entry name" value="MAJOR OUTER MEMBRANE PROTEIN P.IA"/>
    <property type="match status" value="1"/>
</dbReference>
<dbReference type="InterPro" id="IPR023614">
    <property type="entry name" value="Porin_dom_sf"/>
</dbReference>
<dbReference type="InterPro" id="IPR050298">
    <property type="entry name" value="Gram-neg_bact_OMP"/>
</dbReference>
<evidence type="ECO:0000256" key="7">
    <source>
        <dbReference type="ARBA" id="ARBA00023065"/>
    </source>
</evidence>
<keyword evidence="5" id="KW-0812">Transmembrane</keyword>
<comment type="subcellular location">
    <subcellularLocation>
        <location evidence="1">Cell outer membrane</location>
        <topology evidence="1">Multi-pass membrane protein</topology>
    </subcellularLocation>
</comment>
<dbReference type="CDD" id="cd00342">
    <property type="entry name" value="gram_neg_porins"/>
    <property type="match status" value="1"/>
</dbReference>
<evidence type="ECO:0000256" key="2">
    <source>
        <dbReference type="ARBA" id="ARBA00011233"/>
    </source>
</evidence>
<dbReference type="Proteomes" id="UP000462362">
    <property type="component" value="Unassembled WGS sequence"/>
</dbReference>
<dbReference type="GO" id="GO:0046930">
    <property type="term" value="C:pore complex"/>
    <property type="evidence" value="ECO:0007669"/>
    <property type="project" value="UniProtKB-KW"/>
</dbReference>
<keyword evidence="4" id="KW-1134">Transmembrane beta strand</keyword>
<dbReference type="SUPFAM" id="SSF56935">
    <property type="entry name" value="Porins"/>
    <property type="match status" value="1"/>
</dbReference>
<evidence type="ECO:0000259" key="11">
    <source>
        <dbReference type="Pfam" id="PF13609"/>
    </source>
</evidence>
<keyword evidence="10" id="KW-0998">Cell outer membrane</keyword>
<dbReference type="PANTHER" id="PTHR34501">
    <property type="entry name" value="PROTEIN YDDL-RELATED"/>
    <property type="match status" value="1"/>
</dbReference>
<evidence type="ECO:0000256" key="9">
    <source>
        <dbReference type="ARBA" id="ARBA00023136"/>
    </source>
</evidence>
<keyword evidence="8" id="KW-0626">Porin</keyword>
<dbReference type="GO" id="GO:0009279">
    <property type="term" value="C:cell outer membrane"/>
    <property type="evidence" value="ECO:0007669"/>
    <property type="project" value="UniProtKB-SubCell"/>
</dbReference>
<evidence type="ECO:0000256" key="1">
    <source>
        <dbReference type="ARBA" id="ARBA00004571"/>
    </source>
</evidence>
<organism evidence="12 13">
    <name type="scientific">Parasutterella excrementihominis</name>
    <dbReference type="NCBI Taxonomy" id="487175"/>
    <lineage>
        <taxon>Bacteria</taxon>
        <taxon>Pseudomonadati</taxon>
        <taxon>Pseudomonadota</taxon>
        <taxon>Betaproteobacteria</taxon>
        <taxon>Burkholderiales</taxon>
        <taxon>Sutterellaceae</taxon>
        <taxon>Parasutterella</taxon>
    </lineage>
</organism>